<evidence type="ECO:0000313" key="1">
    <source>
        <dbReference type="EMBL" id="EXB63579.1"/>
    </source>
</evidence>
<sequence length="99" mass="11513">MLKYPRKTRRRELCRLGRPLVRLRLYHGLRPPKGESLELNHHRRHQRRLPPDAPGFAASGRDGLYMAKMARIGGLAEEGLPATRRDLRCLPWCSETNNF</sequence>
<organism evidence="1 2">
    <name type="scientific">Morus notabilis</name>
    <dbReference type="NCBI Taxonomy" id="981085"/>
    <lineage>
        <taxon>Eukaryota</taxon>
        <taxon>Viridiplantae</taxon>
        <taxon>Streptophyta</taxon>
        <taxon>Embryophyta</taxon>
        <taxon>Tracheophyta</taxon>
        <taxon>Spermatophyta</taxon>
        <taxon>Magnoliopsida</taxon>
        <taxon>eudicotyledons</taxon>
        <taxon>Gunneridae</taxon>
        <taxon>Pentapetalae</taxon>
        <taxon>rosids</taxon>
        <taxon>fabids</taxon>
        <taxon>Rosales</taxon>
        <taxon>Moraceae</taxon>
        <taxon>Moreae</taxon>
        <taxon>Morus</taxon>
    </lineage>
</organism>
<dbReference type="Proteomes" id="UP000030645">
    <property type="component" value="Unassembled WGS sequence"/>
</dbReference>
<keyword evidence="2" id="KW-1185">Reference proteome</keyword>
<protein>
    <submittedName>
        <fullName evidence="1">Uncharacterized protein</fullName>
    </submittedName>
</protein>
<reference evidence="2" key="1">
    <citation type="submission" date="2013-01" db="EMBL/GenBank/DDBJ databases">
        <title>Draft Genome Sequence of a Mulberry Tree, Morus notabilis C.K. Schneid.</title>
        <authorList>
            <person name="He N."/>
            <person name="Zhao S."/>
        </authorList>
    </citation>
    <scope>NUCLEOTIDE SEQUENCE</scope>
</reference>
<accession>W9RBJ1</accession>
<name>W9RBJ1_9ROSA</name>
<dbReference type="EMBL" id="KE344491">
    <property type="protein sequence ID" value="EXB63579.1"/>
    <property type="molecule type" value="Genomic_DNA"/>
</dbReference>
<gene>
    <name evidence="1" type="ORF">L484_026918</name>
</gene>
<evidence type="ECO:0000313" key="2">
    <source>
        <dbReference type="Proteomes" id="UP000030645"/>
    </source>
</evidence>
<dbReference type="AlphaFoldDB" id="W9RBJ1"/>
<proteinExistence type="predicted"/>